<name>A0ABV1PJQ4_9ENTR</name>
<organism evidence="1 2">
    <name type="scientific">Franconibacter daqui</name>
    <dbReference type="NCBI Taxonomy" id="2047724"/>
    <lineage>
        <taxon>Bacteria</taxon>
        <taxon>Pseudomonadati</taxon>
        <taxon>Pseudomonadota</taxon>
        <taxon>Gammaproteobacteria</taxon>
        <taxon>Enterobacterales</taxon>
        <taxon>Enterobacteriaceae</taxon>
        <taxon>Franconibacter</taxon>
    </lineage>
</organism>
<protein>
    <submittedName>
        <fullName evidence="1">Uncharacterized protein</fullName>
    </submittedName>
</protein>
<comment type="caution">
    <text evidence="1">The sequence shown here is derived from an EMBL/GenBank/DDBJ whole genome shotgun (WGS) entry which is preliminary data.</text>
</comment>
<keyword evidence="2" id="KW-1185">Reference proteome</keyword>
<dbReference type="EMBL" id="JBEHGX010000002">
    <property type="protein sequence ID" value="MER0125073.1"/>
    <property type="molecule type" value="Genomic_DNA"/>
</dbReference>
<sequence>MKTHQPATLAAPLPEHREFNVEHMLSELEAIVEDAQVRLAEEEAAA</sequence>
<evidence type="ECO:0000313" key="1">
    <source>
        <dbReference type="EMBL" id="MER0125073.1"/>
    </source>
</evidence>
<accession>A0ABV1PJQ4</accession>
<gene>
    <name evidence="1" type="ORF">ABQG75_04895</name>
</gene>
<reference evidence="1 2" key="1">
    <citation type="submission" date="2024-06" db="EMBL/GenBank/DDBJ databases">
        <title>Fanconibacter daqui strain Q02 whole shotgun sequencing project.</title>
        <authorList>
            <person name="Rodrigues J.W.A."/>
            <person name="Viana L.C."/>
            <person name="Vieira E.C."/>
            <person name="Souza F.O.L."/>
            <person name="Alegria O.C."/>
            <person name="Patroca S."/>
            <person name="Cruz A.C.R."/>
            <person name="Nunes A.R.C."/>
        </authorList>
    </citation>
    <scope>NUCLEOTIDE SEQUENCE [LARGE SCALE GENOMIC DNA]</scope>
    <source>
        <strain evidence="1 2">Q02</strain>
    </source>
</reference>
<evidence type="ECO:0000313" key="2">
    <source>
        <dbReference type="Proteomes" id="UP001447374"/>
    </source>
</evidence>
<dbReference type="Proteomes" id="UP001447374">
    <property type="component" value="Unassembled WGS sequence"/>
</dbReference>
<proteinExistence type="predicted"/>